<dbReference type="PANTHER" id="PTHR43117:SF4">
    <property type="entry name" value="OSMOPROTECTANT IMPORT ATP-BINDING PROTEIN OSMV"/>
    <property type="match status" value="1"/>
</dbReference>
<dbReference type="GO" id="GO:0015697">
    <property type="term" value="P:quaternary ammonium group transport"/>
    <property type="evidence" value="ECO:0007669"/>
    <property type="project" value="UniProtKB-ARBA"/>
</dbReference>
<evidence type="ECO:0000256" key="4">
    <source>
        <dbReference type="ARBA" id="ARBA00022840"/>
    </source>
</evidence>
<keyword evidence="3" id="KW-0547">Nucleotide-binding</keyword>
<dbReference type="InterPro" id="IPR003593">
    <property type="entry name" value="AAA+_ATPase"/>
</dbReference>
<dbReference type="RefSeq" id="WP_005772946.1">
    <property type="nucleotide sequence ID" value="NC_009727.1"/>
</dbReference>
<dbReference type="GO" id="GO:0005524">
    <property type="term" value="F:ATP binding"/>
    <property type="evidence" value="ECO:0007669"/>
    <property type="project" value="UniProtKB-KW"/>
</dbReference>
<dbReference type="PROSITE" id="PS00211">
    <property type="entry name" value="ABC_TRANSPORTER_1"/>
    <property type="match status" value="1"/>
</dbReference>
<name>A9KEL7_COXBN</name>
<dbReference type="InterPro" id="IPR027417">
    <property type="entry name" value="P-loop_NTPase"/>
</dbReference>
<evidence type="ECO:0000256" key="2">
    <source>
        <dbReference type="ARBA" id="ARBA00022448"/>
    </source>
</evidence>
<dbReference type="GO" id="GO:0016887">
    <property type="term" value="F:ATP hydrolysis activity"/>
    <property type="evidence" value="ECO:0007669"/>
    <property type="project" value="InterPro"/>
</dbReference>
<dbReference type="SUPFAM" id="SSF52540">
    <property type="entry name" value="P-loop containing nucleoside triphosphate hydrolases"/>
    <property type="match status" value="1"/>
</dbReference>
<evidence type="ECO:0000256" key="1">
    <source>
        <dbReference type="ARBA" id="ARBA00005417"/>
    </source>
</evidence>
<dbReference type="PROSITE" id="PS50893">
    <property type="entry name" value="ABC_TRANSPORTER_2"/>
    <property type="match status" value="1"/>
</dbReference>
<comment type="similarity">
    <text evidence="1">Belongs to the ABC transporter superfamily.</text>
</comment>
<dbReference type="FunFam" id="3.40.50.300:FF:000425">
    <property type="entry name" value="Probable ABC transporter, ATP-binding subunit"/>
    <property type="match status" value="1"/>
</dbReference>
<reference evidence="6 7" key="1">
    <citation type="journal article" date="2009" name="Infect. Immun.">
        <title>Comparative genomics reveal extensive transposon-mediated genomic plasticity and diversity among potential effector proteins within the genus Coxiella.</title>
        <authorList>
            <person name="Beare P.A."/>
            <person name="Unsworth N."/>
            <person name="Andoh M."/>
            <person name="Voth D.E."/>
            <person name="Omsland A."/>
            <person name="Gilk S.D."/>
            <person name="Williams K.P."/>
            <person name="Sobral B.W."/>
            <person name="Kupko J.J.III."/>
            <person name="Porcella S.F."/>
            <person name="Samuel J.E."/>
            <person name="Heinzen R.A."/>
        </authorList>
    </citation>
    <scope>NUCLEOTIDE SEQUENCE [LARGE SCALE GENOMIC DNA]</scope>
    <source>
        <strain evidence="6 7">Dugway 5J108-111</strain>
    </source>
</reference>
<dbReference type="PANTHER" id="PTHR43117">
    <property type="entry name" value="OSMOPROTECTANT IMPORT ATP-BINDING PROTEIN OSMV"/>
    <property type="match status" value="1"/>
</dbReference>
<protein>
    <submittedName>
        <fullName evidence="6">Glycine betaine transport ATP-binding protein</fullName>
    </submittedName>
</protein>
<dbReference type="SMART" id="SM00382">
    <property type="entry name" value="AAA"/>
    <property type="match status" value="1"/>
</dbReference>
<organism evidence="6 7">
    <name type="scientific">Coxiella burnetii (strain Dugway 5J108-111)</name>
    <dbReference type="NCBI Taxonomy" id="434922"/>
    <lineage>
        <taxon>Bacteria</taxon>
        <taxon>Pseudomonadati</taxon>
        <taxon>Pseudomonadota</taxon>
        <taxon>Gammaproteobacteria</taxon>
        <taxon>Legionellales</taxon>
        <taxon>Coxiellaceae</taxon>
        <taxon>Coxiella</taxon>
    </lineage>
</organism>
<accession>A9KEL7</accession>
<dbReference type="InterPro" id="IPR003439">
    <property type="entry name" value="ABC_transporter-like_ATP-bd"/>
</dbReference>
<dbReference type="CDD" id="cd03295">
    <property type="entry name" value="ABC_OpuCA_Osmoprotection"/>
    <property type="match status" value="1"/>
</dbReference>
<sequence length="252" mass="28581">MITLDRITKFYRSVKSPAVDSVSFEVKDGETLVLLGSSGSGKTTLMKMINRLIEPTSGTIKIEGKDVREYNLSELRRSIGYVFQQIGLFPHMTIEKNITILLKLLHYPKAKRIQRAAELLEMVHLDPQKFAQRYSDELSGGQQQRVGVARALAADPKYLLMDEPFGALDAMTRSALQEEMIHLNQKLGKTIVFVTHDIFEAFRIADRIAVMHKGKLEQIGTKNELLNNPATEFVEQLVKQPAQQIEDLEKNR</sequence>
<dbReference type="KEGG" id="cbd:CBUD_1922"/>
<dbReference type="AlphaFoldDB" id="A9KEL7"/>
<evidence type="ECO:0000256" key="3">
    <source>
        <dbReference type="ARBA" id="ARBA00022741"/>
    </source>
</evidence>
<keyword evidence="4 6" id="KW-0067">ATP-binding</keyword>
<dbReference type="InterPro" id="IPR017871">
    <property type="entry name" value="ABC_transporter-like_CS"/>
</dbReference>
<keyword evidence="2" id="KW-0813">Transport</keyword>
<evidence type="ECO:0000313" key="6">
    <source>
        <dbReference type="EMBL" id="ABS76960.1"/>
    </source>
</evidence>
<dbReference type="HOGENOM" id="CLU_000604_1_22_6"/>
<dbReference type="Proteomes" id="UP000008555">
    <property type="component" value="Chromosome"/>
</dbReference>
<dbReference type="Pfam" id="PF00005">
    <property type="entry name" value="ABC_tran"/>
    <property type="match status" value="1"/>
</dbReference>
<evidence type="ECO:0000259" key="5">
    <source>
        <dbReference type="PROSITE" id="PS50893"/>
    </source>
</evidence>
<feature type="domain" description="ABC transporter" evidence="5">
    <location>
        <begin position="2"/>
        <end position="238"/>
    </location>
</feature>
<gene>
    <name evidence="6" type="ordered locus">CBUD_1922</name>
</gene>
<evidence type="ECO:0000313" key="7">
    <source>
        <dbReference type="Proteomes" id="UP000008555"/>
    </source>
</evidence>
<dbReference type="EMBL" id="CP000733">
    <property type="protein sequence ID" value="ABS76960.1"/>
    <property type="molecule type" value="Genomic_DNA"/>
</dbReference>
<proteinExistence type="inferred from homology"/>
<dbReference type="Gene3D" id="3.40.50.300">
    <property type="entry name" value="P-loop containing nucleotide triphosphate hydrolases"/>
    <property type="match status" value="1"/>
</dbReference>